<name>A0A439E009_9MYCO</name>
<organism evidence="1 2">
    <name type="scientific">Mycolicibacterium elephantis DSM 44368</name>
    <dbReference type="NCBI Taxonomy" id="1335622"/>
    <lineage>
        <taxon>Bacteria</taxon>
        <taxon>Bacillati</taxon>
        <taxon>Actinomycetota</taxon>
        <taxon>Actinomycetes</taxon>
        <taxon>Mycobacteriales</taxon>
        <taxon>Mycobacteriaceae</taxon>
        <taxon>Mycolicibacterium</taxon>
    </lineage>
</organism>
<evidence type="ECO:0000313" key="1">
    <source>
        <dbReference type="EMBL" id="RWA23765.1"/>
    </source>
</evidence>
<protein>
    <submittedName>
        <fullName evidence="1">Uncharacterized protein</fullName>
    </submittedName>
</protein>
<dbReference type="Proteomes" id="UP000287177">
    <property type="component" value="Unassembled WGS sequence"/>
</dbReference>
<proteinExistence type="predicted"/>
<dbReference type="AlphaFoldDB" id="A0A439E009"/>
<sequence>MTDLGRKAFGEGIPVAAQTISEYGGTIIGPRAARSM</sequence>
<gene>
    <name evidence="1" type="ORF">MELE44368_00755</name>
</gene>
<keyword evidence="2" id="KW-1185">Reference proteome</keyword>
<accession>A0A439E009</accession>
<reference evidence="1 2" key="1">
    <citation type="submission" date="2013-06" db="EMBL/GenBank/DDBJ databases">
        <title>The draft sequence of the Mycobacterium elephantis genome.</title>
        <authorList>
            <person name="Pettersson F.B."/>
            <person name="Das S."/>
            <person name="Dasgupta S."/>
            <person name="Bhattacharya A."/>
            <person name="Kirsebom L.A."/>
        </authorList>
    </citation>
    <scope>NUCLEOTIDE SEQUENCE [LARGE SCALE GENOMIC DNA]</scope>
    <source>
        <strain evidence="1 2">DSM 44368</strain>
    </source>
</reference>
<evidence type="ECO:0000313" key="2">
    <source>
        <dbReference type="Proteomes" id="UP000287177"/>
    </source>
</evidence>
<comment type="caution">
    <text evidence="1">The sequence shown here is derived from an EMBL/GenBank/DDBJ whole genome shotgun (WGS) entry which is preliminary data.</text>
</comment>
<dbReference type="EMBL" id="ATDN01000001">
    <property type="protein sequence ID" value="RWA23765.1"/>
    <property type="molecule type" value="Genomic_DNA"/>
</dbReference>